<dbReference type="RefSeq" id="WP_344515157.1">
    <property type="nucleotide sequence ID" value="NZ_BAAAQD010000052.1"/>
</dbReference>
<comment type="caution">
    <text evidence="2">The sequence shown here is derived from an EMBL/GenBank/DDBJ whole genome shotgun (WGS) entry which is preliminary data.</text>
</comment>
<dbReference type="Proteomes" id="UP001501470">
    <property type="component" value="Unassembled WGS sequence"/>
</dbReference>
<protein>
    <recommendedName>
        <fullName evidence="1">HTH cro/C1-type domain-containing protein</fullName>
    </recommendedName>
</protein>
<keyword evidence="3" id="KW-1185">Reference proteome</keyword>
<dbReference type="EMBL" id="BAAAQD010000052">
    <property type="protein sequence ID" value="GAA1574623.1"/>
    <property type="molecule type" value="Genomic_DNA"/>
</dbReference>
<accession>A0ABP4P6H3</accession>
<name>A0ABP4P6H3_9ACTN</name>
<dbReference type="InterPro" id="IPR010982">
    <property type="entry name" value="Lambda_DNA-bd_dom_sf"/>
</dbReference>
<evidence type="ECO:0000313" key="2">
    <source>
        <dbReference type="EMBL" id="GAA1574623.1"/>
    </source>
</evidence>
<dbReference type="SUPFAM" id="SSF47413">
    <property type="entry name" value="lambda repressor-like DNA-binding domains"/>
    <property type="match status" value="1"/>
</dbReference>
<evidence type="ECO:0000259" key="1">
    <source>
        <dbReference type="PROSITE" id="PS50943"/>
    </source>
</evidence>
<sequence>MSELPDRLPTADDVARMTPGERIFHYRNVLNYSQPDLVGHMRLIAANYRGTGVDRRQISRWETGRHTPDPYSRHLLALALRVTVADLGLPPNPYFR</sequence>
<feature type="domain" description="HTH cro/C1-type" evidence="1">
    <location>
        <begin position="51"/>
        <end position="87"/>
    </location>
</feature>
<dbReference type="PROSITE" id="PS50943">
    <property type="entry name" value="HTH_CROC1"/>
    <property type="match status" value="1"/>
</dbReference>
<dbReference type="InterPro" id="IPR001387">
    <property type="entry name" value="Cro/C1-type_HTH"/>
</dbReference>
<organism evidence="2 3">
    <name type="scientific">Dactylosporangium maewongense</name>
    <dbReference type="NCBI Taxonomy" id="634393"/>
    <lineage>
        <taxon>Bacteria</taxon>
        <taxon>Bacillati</taxon>
        <taxon>Actinomycetota</taxon>
        <taxon>Actinomycetes</taxon>
        <taxon>Micromonosporales</taxon>
        <taxon>Micromonosporaceae</taxon>
        <taxon>Dactylosporangium</taxon>
    </lineage>
</organism>
<gene>
    <name evidence="2" type="ORF">GCM10009827_115630</name>
</gene>
<dbReference type="Gene3D" id="1.10.260.40">
    <property type="entry name" value="lambda repressor-like DNA-binding domains"/>
    <property type="match status" value="1"/>
</dbReference>
<dbReference type="CDD" id="cd00093">
    <property type="entry name" value="HTH_XRE"/>
    <property type="match status" value="1"/>
</dbReference>
<proteinExistence type="predicted"/>
<reference evidence="3" key="1">
    <citation type="journal article" date="2019" name="Int. J. Syst. Evol. Microbiol.">
        <title>The Global Catalogue of Microorganisms (GCM) 10K type strain sequencing project: providing services to taxonomists for standard genome sequencing and annotation.</title>
        <authorList>
            <consortium name="The Broad Institute Genomics Platform"/>
            <consortium name="The Broad Institute Genome Sequencing Center for Infectious Disease"/>
            <person name="Wu L."/>
            <person name="Ma J."/>
        </authorList>
    </citation>
    <scope>NUCLEOTIDE SEQUENCE [LARGE SCALE GENOMIC DNA]</scope>
    <source>
        <strain evidence="3">JCM 15933</strain>
    </source>
</reference>
<evidence type="ECO:0000313" key="3">
    <source>
        <dbReference type="Proteomes" id="UP001501470"/>
    </source>
</evidence>